<gene>
    <name evidence="1" type="ORF">SAMN05421882_100951</name>
</gene>
<evidence type="ECO:0000313" key="1">
    <source>
        <dbReference type="EMBL" id="SDW37903.1"/>
    </source>
</evidence>
<dbReference type="AlphaFoldDB" id="A0A1H2T1Q9"/>
<sequence length="85" mass="9429">MIEPDVKWAVYPWDEGKVAHSETLCESLCDSSYTLPGNGDLIMLPCLVNPETYEPVPVRVVEVREYPEIDPPVLIFVVTPAGALN</sequence>
<dbReference type="RefSeq" id="WP_074666189.1">
    <property type="nucleotide sequence ID" value="NZ_FNNH01000009.1"/>
</dbReference>
<dbReference type="Proteomes" id="UP000183454">
    <property type="component" value="Unassembled WGS sequence"/>
</dbReference>
<reference evidence="1 2" key="1">
    <citation type="submission" date="2016-10" db="EMBL/GenBank/DDBJ databases">
        <authorList>
            <person name="de Groot N.N."/>
        </authorList>
    </citation>
    <scope>NUCLEOTIDE SEQUENCE [LARGE SCALE GENOMIC DNA]</scope>
    <source>
        <strain evidence="1 2">Nm110</strain>
    </source>
</reference>
<protein>
    <submittedName>
        <fullName evidence="1">Uncharacterized protein</fullName>
    </submittedName>
</protein>
<organism evidence="1 2">
    <name type="scientific">Nitrosomonas communis</name>
    <dbReference type="NCBI Taxonomy" id="44574"/>
    <lineage>
        <taxon>Bacteria</taxon>
        <taxon>Pseudomonadati</taxon>
        <taxon>Pseudomonadota</taxon>
        <taxon>Betaproteobacteria</taxon>
        <taxon>Nitrosomonadales</taxon>
        <taxon>Nitrosomonadaceae</taxon>
        <taxon>Nitrosomonas</taxon>
    </lineage>
</organism>
<accession>A0A1H2T1Q9</accession>
<proteinExistence type="predicted"/>
<dbReference type="EMBL" id="FNNH01000009">
    <property type="protein sequence ID" value="SDW37903.1"/>
    <property type="molecule type" value="Genomic_DNA"/>
</dbReference>
<name>A0A1H2T1Q9_9PROT</name>
<evidence type="ECO:0000313" key="2">
    <source>
        <dbReference type="Proteomes" id="UP000183454"/>
    </source>
</evidence>